<feature type="domain" description="Trehalase-like N-terminal" evidence="2">
    <location>
        <begin position="8"/>
        <end position="140"/>
    </location>
</feature>
<dbReference type="Gene3D" id="1.50.10.10">
    <property type="match status" value="1"/>
</dbReference>
<dbReference type="GO" id="GO:0016787">
    <property type="term" value="F:hydrolase activity"/>
    <property type="evidence" value="ECO:0007669"/>
    <property type="project" value="UniProtKB-KW"/>
</dbReference>
<dbReference type="InterPro" id="IPR011613">
    <property type="entry name" value="GH15-like"/>
</dbReference>
<sequence length="610" mass="70037">MKNLNYGIIGNCRSAALISDKGAIEWCCLPEFDSSSVFAKLLDTEIGGSFEIHTTDDYKISQKYLENTSILVTTFNNGTDAFEINDFMPRYRKEKGGYMVPPEIIRYFKKISGSPSFSVLYNPKLEYASGETISYVKDDHLVSLSNTTKFDSLFLYSNFNLTLIKEGIPINLNEDSYILLAYNEKILMPTTSKINLEFERTKTYWLGWTDKTTEYKKFNKEIIRSAITLKLLSYEKTGAVLAAATTSLPETIGEVRNWDYRFCWIRDASMVVKVISELGHKKMAKNYLQFIVDLIPDKDEKLQIMYGINKEKKLTEETLEHLSGYMGSKPVRIGNAAYSQRQNDIYGILMDVIHQQLITFSNDIENGEELWNITKGIVWVVAKHWQEPDKGIWEFRTEERHFTFSKILCWTAIDRAIKVATIFGKKAHVSKWEPLAEAIKKDILEHAWNEKAQSFTQSYGSEDLDTSVLLMENYGFIEAKDPKYIATVKAIERDLSNDGLLYRYKNKDDFGLPSSSFTICTFWFINSLYKIGETKKAKKLFKQLLTYSNHLGLFSEDIDFETKRLLGNFPQAYSHLALVETAINLSNITDDEEVLDALENDAPPAEQRLS</sequence>
<keyword evidence="3" id="KW-0378">Hydrolase</keyword>
<dbReference type="EMBL" id="JBCFQK010000001">
    <property type="protein sequence ID" value="MFA9193071.1"/>
    <property type="molecule type" value="Genomic_DNA"/>
</dbReference>
<dbReference type="Proteomes" id="UP001574170">
    <property type="component" value="Unassembled WGS sequence"/>
</dbReference>
<dbReference type="Pfam" id="PF19291">
    <property type="entry name" value="TREH_N"/>
    <property type="match status" value="1"/>
</dbReference>
<evidence type="ECO:0000259" key="1">
    <source>
        <dbReference type="Pfam" id="PF00723"/>
    </source>
</evidence>
<feature type="domain" description="GH15-like" evidence="1">
    <location>
        <begin position="219"/>
        <end position="582"/>
    </location>
</feature>
<comment type="caution">
    <text evidence="3">The sequence shown here is derived from an EMBL/GenBank/DDBJ whole genome shotgun (WGS) entry which is preliminary data.</text>
</comment>
<dbReference type="RefSeq" id="WP_373390140.1">
    <property type="nucleotide sequence ID" value="NZ_JBCFQK010000001.1"/>
</dbReference>
<reference evidence="3 4" key="1">
    <citation type="submission" date="2024-04" db="EMBL/GenBank/DDBJ databases">
        <title>New Clade of Flavobacterium.</title>
        <authorList>
            <person name="Matos L."/>
            <person name="Proenca D.N."/>
            <person name="Fransisco R.M."/>
            <person name="Chung A.P."/>
            <person name="Maccario L."/>
            <person name="Sorensen S.J."/>
            <person name="Morais P.V."/>
        </authorList>
    </citation>
    <scope>NUCLEOTIDE SEQUENCE [LARGE SCALE GENOMIC DNA]</scope>
    <source>
        <strain evidence="3 4">FBOR7N2.3</strain>
    </source>
</reference>
<accession>A0ABV4TG41</accession>
<evidence type="ECO:0000313" key="4">
    <source>
        <dbReference type="Proteomes" id="UP001574170"/>
    </source>
</evidence>
<dbReference type="Pfam" id="PF00723">
    <property type="entry name" value="Glyco_hydro_15"/>
    <property type="match status" value="1"/>
</dbReference>
<evidence type="ECO:0000313" key="3">
    <source>
        <dbReference type="EMBL" id="MFA9193071.1"/>
    </source>
</evidence>
<evidence type="ECO:0000259" key="2">
    <source>
        <dbReference type="Pfam" id="PF19291"/>
    </source>
</evidence>
<dbReference type="InterPro" id="IPR008928">
    <property type="entry name" value="6-hairpin_glycosidase_sf"/>
</dbReference>
<organism evidence="3 4">
    <name type="scientific">Flavobacterium magnesitis</name>
    <dbReference type="NCBI Taxonomy" id="3138077"/>
    <lineage>
        <taxon>Bacteria</taxon>
        <taxon>Pseudomonadati</taxon>
        <taxon>Bacteroidota</taxon>
        <taxon>Flavobacteriia</taxon>
        <taxon>Flavobacteriales</taxon>
        <taxon>Flavobacteriaceae</taxon>
        <taxon>Flavobacterium</taxon>
    </lineage>
</organism>
<gene>
    <name evidence="3" type="ORF">AAGV33_01535</name>
</gene>
<dbReference type="PANTHER" id="PTHR31616">
    <property type="entry name" value="TREHALASE"/>
    <property type="match status" value="1"/>
</dbReference>
<dbReference type="SUPFAM" id="SSF48208">
    <property type="entry name" value="Six-hairpin glycosidases"/>
    <property type="match status" value="1"/>
</dbReference>
<keyword evidence="4" id="KW-1185">Reference proteome</keyword>
<protein>
    <submittedName>
        <fullName evidence="3">Glycoside hydrolase family 15 protein</fullName>
    </submittedName>
</protein>
<dbReference type="InterPro" id="IPR045582">
    <property type="entry name" value="Trehalase-like_N"/>
</dbReference>
<proteinExistence type="predicted"/>
<name>A0ABV4TG41_9FLAO</name>
<dbReference type="InterPro" id="IPR012341">
    <property type="entry name" value="6hp_glycosidase-like_sf"/>
</dbReference>
<dbReference type="PANTHER" id="PTHR31616:SF0">
    <property type="entry name" value="GLUCAN 1,4-ALPHA-GLUCOSIDASE"/>
    <property type="match status" value="1"/>
</dbReference>